<dbReference type="EnsemblPlants" id="AUR62026330-RA">
    <property type="protein sequence ID" value="AUR62026330-RA:cds"/>
    <property type="gene ID" value="AUR62026330"/>
</dbReference>
<dbReference type="AlphaFoldDB" id="A0A803MB63"/>
<feature type="region of interest" description="Disordered" evidence="1">
    <location>
        <begin position="212"/>
        <end position="245"/>
    </location>
</feature>
<dbReference type="Proteomes" id="UP000596660">
    <property type="component" value="Unplaced"/>
</dbReference>
<reference evidence="2" key="1">
    <citation type="journal article" date="2017" name="Nature">
        <title>The genome of Chenopodium quinoa.</title>
        <authorList>
            <person name="Jarvis D.E."/>
            <person name="Ho Y.S."/>
            <person name="Lightfoot D.J."/>
            <person name="Schmoeckel S.M."/>
            <person name="Li B."/>
            <person name="Borm T.J.A."/>
            <person name="Ohyanagi H."/>
            <person name="Mineta K."/>
            <person name="Michell C.T."/>
            <person name="Saber N."/>
            <person name="Kharbatia N.M."/>
            <person name="Rupper R.R."/>
            <person name="Sharp A.R."/>
            <person name="Dally N."/>
            <person name="Boughton B.A."/>
            <person name="Woo Y.H."/>
            <person name="Gao G."/>
            <person name="Schijlen E.G.W.M."/>
            <person name="Guo X."/>
            <person name="Momin A.A."/>
            <person name="Negrao S."/>
            <person name="Al-Babili S."/>
            <person name="Gehring C."/>
            <person name="Roessner U."/>
            <person name="Jung C."/>
            <person name="Murphy K."/>
            <person name="Arold S.T."/>
            <person name="Gojobori T."/>
            <person name="van der Linden C.G."/>
            <person name="van Loo E.N."/>
            <person name="Jellen E.N."/>
            <person name="Maughan P.J."/>
            <person name="Tester M."/>
        </authorList>
    </citation>
    <scope>NUCLEOTIDE SEQUENCE [LARGE SCALE GENOMIC DNA]</scope>
    <source>
        <strain evidence="2">cv. PI 614886</strain>
    </source>
</reference>
<protein>
    <submittedName>
        <fullName evidence="2">Uncharacterized protein</fullName>
    </submittedName>
</protein>
<evidence type="ECO:0000313" key="3">
    <source>
        <dbReference type="Proteomes" id="UP000596660"/>
    </source>
</evidence>
<accession>A0A803MB63</accession>
<name>A0A803MB63_CHEQI</name>
<keyword evidence="3" id="KW-1185">Reference proteome</keyword>
<evidence type="ECO:0000313" key="2">
    <source>
        <dbReference type="EnsemblPlants" id="AUR62026330-RA:cds"/>
    </source>
</evidence>
<reference evidence="2" key="2">
    <citation type="submission" date="2021-03" db="UniProtKB">
        <authorList>
            <consortium name="EnsemblPlants"/>
        </authorList>
    </citation>
    <scope>IDENTIFICATION</scope>
</reference>
<sequence length="245" mass="26413">MNKMEGLGANLDDGELWIPSDILPTDELHHHNRPIAAATTVIQDPSRQFRDFNLLPHSHSVFTSSVYQQLGVYGGVAQYAVTAPSPTPNGCYGLTVGPIGVDHAHFNCHSGSTYYQTPPMLGPPPYPLNSPVQPLEAEQLTETGFARSGMPMHSRQPYPIQANGFGIGYMNGTSGTSAGTGVFIPRSIASLGAAASNNRINQQNNNQGFKIEVIPKKGGAKKHEKRKKVEKNNGYDYQPIAASEV</sequence>
<dbReference type="Gramene" id="AUR62026330-RA">
    <property type="protein sequence ID" value="AUR62026330-RA:cds"/>
    <property type="gene ID" value="AUR62026330"/>
</dbReference>
<evidence type="ECO:0000256" key="1">
    <source>
        <dbReference type="SAM" id="MobiDB-lite"/>
    </source>
</evidence>
<proteinExistence type="predicted"/>
<dbReference type="OMA" id="PTPNGCY"/>
<feature type="compositionally biased region" description="Basic residues" evidence="1">
    <location>
        <begin position="218"/>
        <end position="229"/>
    </location>
</feature>
<organism evidence="2 3">
    <name type="scientific">Chenopodium quinoa</name>
    <name type="common">Quinoa</name>
    <dbReference type="NCBI Taxonomy" id="63459"/>
    <lineage>
        <taxon>Eukaryota</taxon>
        <taxon>Viridiplantae</taxon>
        <taxon>Streptophyta</taxon>
        <taxon>Embryophyta</taxon>
        <taxon>Tracheophyta</taxon>
        <taxon>Spermatophyta</taxon>
        <taxon>Magnoliopsida</taxon>
        <taxon>eudicotyledons</taxon>
        <taxon>Gunneridae</taxon>
        <taxon>Pentapetalae</taxon>
        <taxon>Caryophyllales</taxon>
        <taxon>Chenopodiaceae</taxon>
        <taxon>Chenopodioideae</taxon>
        <taxon>Atripliceae</taxon>
        <taxon>Chenopodium</taxon>
    </lineage>
</organism>